<dbReference type="PANTHER" id="PTHR30258:SF1">
    <property type="entry name" value="PROTEIN TRANSPORT PROTEIN HOFB HOMOLOG"/>
    <property type="match status" value="1"/>
</dbReference>
<evidence type="ECO:0000256" key="3">
    <source>
        <dbReference type="ARBA" id="ARBA00022840"/>
    </source>
</evidence>
<evidence type="ECO:0000259" key="4">
    <source>
        <dbReference type="PROSITE" id="PS00662"/>
    </source>
</evidence>
<name>A0A2J0KYU6_9BACT</name>
<dbReference type="Gene3D" id="3.40.50.300">
    <property type="entry name" value="P-loop containing nucleotide triphosphate hydrolases"/>
    <property type="match status" value="1"/>
</dbReference>
<dbReference type="PROSITE" id="PS00662">
    <property type="entry name" value="T2SP_E"/>
    <property type="match status" value="1"/>
</dbReference>
<proteinExistence type="inferred from homology"/>
<evidence type="ECO:0000256" key="2">
    <source>
        <dbReference type="ARBA" id="ARBA00022741"/>
    </source>
</evidence>
<accession>A0A2J0KYU6</accession>
<keyword evidence="3" id="KW-0067">ATP-binding</keyword>
<dbReference type="Pfam" id="PF00437">
    <property type="entry name" value="T2SSE"/>
    <property type="match status" value="1"/>
</dbReference>
<dbReference type="InterPro" id="IPR007831">
    <property type="entry name" value="T2SS_GspE_N"/>
</dbReference>
<dbReference type="CDD" id="cd01129">
    <property type="entry name" value="PulE-GspE-like"/>
    <property type="match status" value="1"/>
</dbReference>
<feature type="domain" description="Bacterial type II secretion system protein E" evidence="4">
    <location>
        <begin position="389"/>
        <end position="403"/>
    </location>
</feature>
<dbReference type="GO" id="GO:0016887">
    <property type="term" value="F:ATP hydrolysis activity"/>
    <property type="evidence" value="ECO:0007669"/>
    <property type="project" value="TreeGrafter"/>
</dbReference>
<dbReference type="InterPro" id="IPR001482">
    <property type="entry name" value="T2SS/T4SS_dom"/>
</dbReference>
<sequence>MSDSLKERIIKRLVEGKVMSQEQLNKALEIQKTKGGKLSDILVNEKYITKEELTAILGQELGTPPIKLSRYKIDPAILNLIPKKLIKQYQIMPVSKIGEVLTVAMVDPLNVFAIDDLKTLTGHKVGILITTDKEMEMAISEYYESSAKDTIDGLIKDLKSDASQISMVEEVDESLDSAKLAKLVQEAPVVKLTNLLLAEAVKERASDILVEPQERTLKIRYRIDGVLRDVQTPPKAIQNAIISRIKVMAGLNIAERRLPQDGRFIAKLHSKEIDFRVSILPGSFGEKAALRILDKTTAMLGLEKLGFEENPLKALREAADRPHGMILVCGPTGCGKTTTLYSILKSIDTPEDNIVTVEDPVEYQLEGINQVTIKPAIGLTFASCLRSILRQDPDIIMVGEIRDFDTVDIAIKAALTGHLVLSTIHTTTASGSIVRLLNMGVEPFLISSSIILVAAQRLVRKVCPECKESYKLDEATAEQLGLEPKQIVYRGKGCGKCMNTGYKGRVGLMEALPLTLRIRELVSGGAQEQQIREAARKEGMATLRENGVEKILKGTTTVEEIFRVTAGDQDISDI</sequence>
<dbReference type="FunFam" id="3.40.50.300:FF:000398">
    <property type="entry name" value="Type IV pilus assembly ATPase PilB"/>
    <property type="match status" value="1"/>
</dbReference>
<protein>
    <submittedName>
        <fullName evidence="5">Secretion system protein E</fullName>
    </submittedName>
</protein>
<dbReference type="GO" id="GO:0005886">
    <property type="term" value="C:plasma membrane"/>
    <property type="evidence" value="ECO:0007669"/>
    <property type="project" value="TreeGrafter"/>
</dbReference>
<dbReference type="FunFam" id="3.30.450.90:FF:000001">
    <property type="entry name" value="Type II secretion system ATPase GspE"/>
    <property type="match status" value="1"/>
</dbReference>
<dbReference type="EMBL" id="PEWV01000042">
    <property type="protein sequence ID" value="PIU41580.1"/>
    <property type="molecule type" value="Genomic_DNA"/>
</dbReference>
<comment type="similarity">
    <text evidence="1">Belongs to the GSP E family.</text>
</comment>
<keyword evidence="2" id="KW-0547">Nucleotide-binding</keyword>
<dbReference type="Gene3D" id="3.30.450.90">
    <property type="match status" value="1"/>
</dbReference>
<dbReference type="InterPro" id="IPR037257">
    <property type="entry name" value="T2SS_E_N_sf"/>
</dbReference>
<dbReference type="FunFam" id="3.30.300.160:FF:000002">
    <property type="entry name" value="Type II secretion system protein E"/>
    <property type="match status" value="1"/>
</dbReference>
<dbReference type="SUPFAM" id="SSF160246">
    <property type="entry name" value="EspE N-terminal domain-like"/>
    <property type="match status" value="1"/>
</dbReference>
<dbReference type="AlphaFoldDB" id="A0A2J0KYU6"/>
<dbReference type="GO" id="GO:0005524">
    <property type="term" value="F:ATP binding"/>
    <property type="evidence" value="ECO:0007669"/>
    <property type="project" value="UniProtKB-KW"/>
</dbReference>
<organism evidence="5 6">
    <name type="scientific">Candidatus Aquitaenariimonas noxiae</name>
    <dbReference type="NCBI Taxonomy" id="1974741"/>
    <lineage>
        <taxon>Bacteria</taxon>
        <taxon>Pseudomonadati</taxon>
        <taxon>Candidatus Omnitrophota</taxon>
        <taxon>Candidatus Aquitaenariimonas</taxon>
    </lineage>
</organism>
<dbReference type="Proteomes" id="UP000230052">
    <property type="component" value="Unassembled WGS sequence"/>
</dbReference>
<reference evidence="5 6" key="1">
    <citation type="submission" date="2017-09" db="EMBL/GenBank/DDBJ databases">
        <title>Depth-based differentiation of microbial function through sediment-hosted aquifers and enrichment of novel symbionts in the deep terrestrial subsurface.</title>
        <authorList>
            <person name="Probst A.J."/>
            <person name="Ladd B."/>
            <person name="Jarett J.K."/>
            <person name="Geller-Mcgrath D.E."/>
            <person name="Sieber C.M."/>
            <person name="Emerson J.B."/>
            <person name="Anantharaman K."/>
            <person name="Thomas B.C."/>
            <person name="Malmstrom R."/>
            <person name="Stieglmeier M."/>
            <person name="Klingl A."/>
            <person name="Woyke T."/>
            <person name="Ryan C.M."/>
            <person name="Banfield J.F."/>
        </authorList>
    </citation>
    <scope>NUCLEOTIDE SEQUENCE [LARGE SCALE GENOMIC DNA]</scope>
    <source>
        <strain evidence="5">CG07_land_8_20_14_0_80_42_15</strain>
    </source>
</reference>
<gene>
    <name evidence="5" type="ORF">COS99_04515</name>
</gene>
<comment type="caution">
    <text evidence="5">The sequence shown here is derived from an EMBL/GenBank/DDBJ whole genome shotgun (WGS) entry which is preliminary data.</text>
</comment>
<dbReference type="InterPro" id="IPR027417">
    <property type="entry name" value="P-loop_NTPase"/>
</dbReference>
<dbReference type="Gene3D" id="3.30.300.160">
    <property type="entry name" value="Type II secretion system, protein E, N-terminal domain"/>
    <property type="match status" value="1"/>
</dbReference>
<dbReference type="Pfam" id="PF05157">
    <property type="entry name" value="MshEN"/>
    <property type="match status" value="1"/>
</dbReference>
<evidence type="ECO:0000313" key="6">
    <source>
        <dbReference type="Proteomes" id="UP000230052"/>
    </source>
</evidence>
<evidence type="ECO:0000256" key="1">
    <source>
        <dbReference type="ARBA" id="ARBA00006611"/>
    </source>
</evidence>
<dbReference type="SUPFAM" id="SSF52540">
    <property type="entry name" value="P-loop containing nucleoside triphosphate hydrolases"/>
    <property type="match status" value="1"/>
</dbReference>
<dbReference type="PANTHER" id="PTHR30258">
    <property type="entry name" value="TYPE II SECRETION SYSTEM PROTEIN GSPE-RELATED"/>
    <property type="match status" value="1"/>
</dbReference>
<evidence type="ECO:0000313" key="5">
    <source>
        <dbReference type="EMBL" id="PIU41580.1"/>
    </source>
</evidence>